<evidence type="ECO:0000313" key="12">
    <source>
        <dbReference type="Proteomes" id="UP001499959"/>
    </source>
</evidence>
<evidence type="ECO:0000256" key="6">
    <source>
        <dbReference type="ARBA" id="ARBA00023032"/>
    </source>
</evidence>
<dbReference type="NCBIfam" id="TIGR02139">
    <property type="entry name" value="permease_CysT"/>
    <property type="match status" value="1"/>
</dbReference>
<keyword evidence="12" id="KW-1185">Reference proteome</keyword>
<protein>
    <recommendedName>
        <fullName evidence="9">Sulfate transport system permease protein CysT</fullName>
    </recommendedName>
</protein>
<evidence type="ECO:0000256" key="8">
    <source>
        <dbReference type="ARBA" id="ARBA00025323"/>
    </source>
</evidence>
<evidence type="ECO:0000256" key="9">
    <source>
        <dbReference type="RuleBase" id="RU366001"/>
    </source>
</evidence>
<keyword evidence="7 9" id="KW-0472">Membrane</keyword>
<evidence type="ECO:0000256" key="7">
    <source>
        <dbReference type="ARBA" id="ARBA00023136"/>
    </source>
</evidence>
<keyword evidence="4 9" id="KW-0812">Transmembrane</keyword>
<accession>A0ABP9ARD8</accession>
<gene>
    <name evidence="11" type="primary">cysT</name>
    <name evidence="11" type="ORF">GCM10023307_07380</name>
</gene>
<dbReference type="CDD" id="cd06261">
    <property type="entry name" value="TM_PBP2"/>
    <property type="match status" value="1"/>
</dbReference>
<feature type="transmembrane region" description="Helical" evidence="9">
    <location>
        <begin position="26"/>
        <end position="52"/>
    </location>
</feature>
<dbReference type="NCBIfam" id="TIGR00969">
    <property type="entry name" value="3a0106s02"/>
    <property type="match status" value="1"/>
</dbReference>
<sequence length="291" mass="30726">MTADAGTAATAPRARRLPNPLPGFGISLGLGMAWLGAVVLLPLLALSVRAAGLGTEGWLRALRDERVQEALKLSFGAALVAALIALLVGGLIAWVLVRYRFPGRRLVDALVDLPFALPTAVAGIALTAIYSKNGWVGRVIEPMGLQIAYTSIGIVLALVFIGLPFAVRTVQPLLETLGREPEEAAASLGASRWTALRRVVFPELLPGLLTGFSLAFARGLGEYGSVIFIAGNLPYKTEIAPLLVTIRLEEYDYNGAIAIAALLLAASFACLLAINAIPLLFAHERKGGRRG</sequence>
<evidence type="ECO:0000256" key="2">
    <source>
        <dbReference type="ARBA" id="ARBA00011779"/>
    </source>
</evidence>
<dbReference type="InterPro" id="IPR011865">
    <property type="entry name" value="CysT_permease"/>
</dbReference>
<dbReference type="InterPro" id="IPR000515">
    <property type="entry name" value="MetI-like"/>
</dbReference>
<keyword evidence="3 9" id="KW-0813">Transport</keyword>
<evidence type="ECO:0000256" key="4">
    <source>
        <dbReference type="ARBA" id="ARBA00022692"/>
    </source>
</evidence>
<keyword evidence="5 9" id="KW-1133">Transmembrane helix</keyword>
<dbReference type="Gene3D" id="1.10.3720.10">
    <property type="entry name" value="MetI-like"/>
    <property type="match status" value="1"/>
</dbReference>
<dbReference type="PANTHER" id="PTHR30406:SF8">
    <property type="entry name" value="SULFATE TRANSPORT SYSTEM PERMEASE PROTEIN CYST"/>
    <property type="match status" value="1"/>
</dbReference>
<feature type="transmembrane region" description="Helical" evidence="9">
    <location>
        <begin position="73"/>
        <end position="97"/>
    </location>
</feature>
<comment type="subcellular location">
    <subcellularLocation>
        <location evidence="1">Cell membrane</location>
        <topology evidence="1">Multi-pass membrane protein</topology>
    </subcellularLocation>
</comment>
<keyword evidence="6 9" id="KW-0764">Sulfate transport</keyword>
<evidence type="ECO:0000256" key="1">
    <source>
        <dbReference type="ARBA" id="ARBA00004651"/>
    </source>
</evidence>
<name>A0ABP9ARD8_9GAMM</name>
<feature type="transmembrane region" description="Helical" evidence="9">
    <location>
        <begin position="257"/>
        <end position="281"/>
    </location>
</feature>
<evidence type="ECO:0000256" key="3">
    <source>
        <dbReference type="ARBA" id="ARBA00022448"/>
    </source>
</evidence>
<dbReference type="InterPro" id="IPR005667">
    <property type="entry name" value="Sulph_transpt2"/>
</dbReference>
<evidence type="ECO:0000259" key="10">
    <source>
        <dbReference type="PROSITE" id="PS50928"/>
    </source>
</evidence>
<dbReference type="Pfam" id="PF00528">
    <property type="entry name" value="BPD_transp_1"/>
    <property type="match status" value="1"/>
</dbReference>
<comment type="caution">
    <text evidence="11">The sequence shown here is derived from an EMBL/GenBank/DDBJ whole genome shotgun (WGS) entry which is preliminary data.</text>
</comment>
<evidence type="ECO:0000313" key="11">
    <source>
        <dbReference type="EMBL" id="GAA4785199.1"/>
    </source>
</evidence>
<dbReference type="InterPro" id="IPR035906">
    <property type="entry name" value="MetI-like_sf"/>
</dbReference>
<dbReference type="EMBL" id="BAABJE010000001">
    <property type="protein sequence ID" value="GAA4785199.1"/>
    <property type="molecule type" value="Genomic_DNA"/>
</dbReference>
<dbReference type="PANTHER" id="PTHR30406">
    <property type="entry name" value="SULFATE TRANSPORT SYSTEM PERMEASE PROTEIN"/>
    <property type="match status" value="1"/>
</dbReference>
<comment type="caution">
    <text evidence="9">Lacks conserved residue(s) required for the propagation of feature annotation.</text>
</comment>
<proteinExistence type="inferred from homology"/>
<comment type="similarity">
    <text evidence="9">Belongs to the binding-protein-dependent transport system permease family. CysTW subfamily.</text>
</comment>
<dbReference type="SUPFAM" id="SSF161098">
    <property type="entry name" value="MetI-like"/>
    <property type="match status" value="1"/>
</dbReference>
<comment type="function">
    <text evidence="8">Part of the ABC transporter complex CysAWTP (TC 3.A.1.6.1) involved in sulfate/thiosulfate import. Probably responsible for the translocation of the substrate across the membrane.</text>
</comment>
<reference evidence="12" key="1">
    <citation type="journal article" date="2019" name="Int. J. Syst. Evol. Microbiol.">
        <title>The Global Catalogue of Microorganisms (GCM) 10K type strain sequencing project: providing services to taxonomists for standard genome sequencing and annotation.</title>
        <authorList>
            <consortium name="The Broad Institute Genomics Platform"/>
            <consortium name="The Broad Institute Genome Sequencing Center for Infectious Disease"/>
            <person name="Wu L."/>
            <person name="Ma J."/>
        </authorList>
    </citation>
    <scope>NUCLEOTIDE SEQUENCE [LARGE SCALE GENOMIC DNA]</scope>
    <source>
        <strain evidence="12">JCM 18204</strain>
    </source>
</reference>
<organism evidence="11 12">
    <name type="scientific">Lysobacter hankyongensis</name>
    <dbReference type="NCBI Taxonomy" id="1176535"/>
    <lineage>
        <taxon>Bacteria</taxon>
        <taxon>Pseudomonadati</taxon>
        <taxon>Pseudomonadota</taxon>
        <taxon>Gammaproteobacteria</taxon>
        <taxon>Lysobacterales</taxon>
        <taxon>Lysobacteraceae</taxon>
        <taxon>Lysobacter</taxon>
    </lineage>
</organism>
<feature type="transmembrane region" description="Helical" evidence="9">
    <location>
        <begin position="143"/>
        <end position="167"/>
    </location>
</feature>
<dbReference type="RefSeq" id="WP_345301899.1">
    <property type="nucleotide sequence ID" value="NZ_BAABJE010000001.1"/>
</dbReference>
<comment type="function">
    <text evidence="9">Part of the ABC transporter complex (TC 3.A.1.6.1) involved in sulfate/thiosulfate import.</text>
</comment>
<evidence type="ECO:0000256" key="5">
    <source>
        <dbReference type="ARBA" id="ARBA00022989"/>
    </source>
</evidence>
<feature type="domain" description="ABC transmembrane type-1" evidence="10">
    <location>
        <begin position="71"/>
        <end position="274"/>
    </location>
</feature>
<dbReference type="PROSITE" id="PS50928">
    <property type="entry name" value="ABC_TM1"/>
    <property type="match status" value="1"/>
</dbReference>
<comment type="subunit">
    <text evidence="2">The complex is composed of two ATP-binding proteins (CysA), two transmembrane proteins (CysT and CysW) and a solute-binding protein (CysP).</text>
</comment>
<feature type="transmembrane region" description="Helical" evidence="9">
    <location>
        <begin position="109"/>
        <end position="131"/>
    </location>
</feature>
<dbReference type="Proteomes" id="UP001499959">
    <property type="component" value="Unassembled WGS sequence"/>
</dbReference>